<organism evidence="2 3">
    <name type="scientific">Ceratosolen solmsi marchali</name>
    <dbReference type="NCBI Taxonomy" id="326594"/>
    <lineage>
        <taxon>Eukaryota</taxon>
        <taxon>Metazoa</taxon>
        <taxon>Ecdysozoa</taxon>
        <taxon>Arthropoda</taxon>
        <taxon>Hexapoda</taxon>
        <taxon>Insecta</taxon>
        <taxon>Pterygota</taxon>
        <taxon>Neoptera</taxon>
        <taxon>Endopterygota</taxon>
        <taxon>Hymenoptera</taxon>
        <taxon>Apocrita</taxon>
        <taxon>Proctotrupomorpha</taxon>
        <taxon>Chalcidoidea</taxon>
        <taxon>Agaonidae</taxon>
        <taxon>Agaoninae</taxon>
        <taxon>Ceratosolen</taxon>
    </lineage>
</organism>
<dbReference type="KEGG" id="csol:105363866"/>
<evidence type="ECO:0000313" key="3">
    <source>
        <dbReference type="RefSeq" id="XP_011499969.1"/>
    </source>
</evidence>
<proteinExistence type="predicted"/>
<accession>A0AAJ6YKW4</accession>
<feature type="domain" description="DNA-PKcs N-terminal" evidence="1">
    <location>
        <begin position="22"/>
        <end position="270"/>
    </location>
</feature>
<dbReference type="InterPro" id="IPR046804">
    <property type="entry name" value="DNA-PKcs_N"/>
</dbReference>
<gene>
    <name evidence="3" type="primary">LOC105363866</name>
</gene>
<reference evidence="3" key="1">
    <citation type="submission" date="2025-08" db="UniProtKB">
        <authorList>
            <consortium name="RefSeq"/>
        </authorList>
    </citation>
    <scope>IDENTIFICATION</scope>
</reference>
<dbReference type="Pfam" id="PF20500">
    <property type="entry name" value="DNA-PKcs_N"/>
    <property type="match status" value="1"/>
</dbReference>
<sequence length="303" mass="36252">MMINFIPTTENVEILYFEHIAHIQYFSSFMFKDHEKWHEFLNILFKNSSTYKVTDTLRAFYKIIPIHISEDEREDIFMYFKNYFMLNINNVKLSSDELGLNIFGLGRLSIAYNKFSPTEINELFQIISHQALLYSEKREQEDKNIQLLPDYLQALSEILNYLPSISLYKLNIIIKFSILNVKKFAELKIRNQTNAIDALKTTFVNIKRLENNLQRQYFHALFYEGTLWSCSHALFVDIELQQEIKNLSEYPLCYKNYLPLWHSLFKIENYQVYRGKFCKYVVPLIAIPYSRIRHAQKQKRLGI</sequence>
<dbReference type="Proteomes" id="UP000695007">
    <property type="component" value="Unplaced"/>
</dbReference>
<dbReference type="RefSeq" id="XP_011499969.1">
    <property type="nucleotide sequence ID" value="XM_011501667.1"/>
</dbReference>
<name>A0AAJ6YKW4_9HYME</name>
<protein>
    <submittedName>
        <fullName evidence="3">Uncharacterized protein LOC105363866</fullName>
    </submittedName>
</protein>
<evidence type="ECO:0000313" key="2">
    <source>
        <dbReference type="Proteomes" id="UP000695007"/>
    </source>
</evidence>
<dbReference type="AlphaFoldDB" id="A0AAJ6YKW4"/>
<dbReference type="GeneID" id="105363866"/>
<keyword evidence="2" id="KW-1185">Reference proteome</keyword>
<evidence type="ECO:0000259" key="1">
    <source>
        <dbReference type="Pfam" id="PF20500"/>
    </source>
</evidence>